<dbReference type="PROSITE" id="PS50850">
    <property type="entry name" value="MFS"/>
    <property type="match status" value="1"/>
</dbReference>
<feature type="transmembrane region" description="Helical" evidence="7">
    <location>
        <begin position="286"/>
        <end position="303"/>
    </location>
</feature>
<keyword evidence="5 7" id="KW-0472">Membrane</keyword>
<evidence type="ECO:0000256" key="7">
    <source>
        <dbReference type="SAM" id="Phobius"/>
    </source>
</evidence>
<dbReference type="InterPro" id="IPR011701">
    <property type="entry name" value="MFS"/>
</dbReference>
<dbReference type="InterPro" id="IPR036259">
    <property type="entry name" value="MFS_trans_sf"/>
</dbReference>
<dbReference type="Gene3D" id="1.20.1250.20">
    <property type="entry name" value="MFS general substrate transporter like domains"/>
    <property type="match status" value="1"/>
</dbReference>
<feature type="transmembrane region" description="Helical" evidence="7">
    <location>
        <begin position="174"/>
        <end position="197"/>
    </location>
</feature>
<feature type="transmembrane region" description="Helical" evidence="7">
    <location>
        <begin position="146"/>
        <end position="168"/>
    </location>
</feature>
<proteinExistence type="predicted"/>
<dbReference type="OrthoDB" id="10021397at2759"/>
<keyword evidence="2" id="KW-0813">Transport</keyword>
<protein>
    <recommendedName>
        <fullName evidence="8">Major facilitator superfamily (MFS) profile domain-containing protein</fullName>
    </recommendedName>
</protein>
<feature type="region of interest" description="Disordered" evidence="6">
    <location>
        <begin position="1"/>
        <end position="25"/>
    </location>
</feature>
<reference evidence="9" key="1">
    <citation type="submission" date="2021-07" db="EMBL/GenBank/DDBJ databases">
        <authorList>
            <person name="Durling M."/>
        </authorList>
    </citation>
    <scope>NUCLEOTIDE SEQUENCE</scope>
</reference>
<keyword evidence="3 7" id="KW-0812">Transmembrane</keyword>
<evidence type="ECO:0000256" key="4">
    <source>
        <dbReference type="ARBA" id="ARBA00022989"/>
    </source>
</evidence>
<feature type="transmembrane region" description="Helical" evidence="7">
    <location>
        <begin position="336"/>
        <end position="354"/>
    </location>
</feature>
<feature type="transmembrane region" description="Helical" evidence="7">
    <location>
        <begin position="244"/>
        <end position="266"/>
    </location>
</feature>
<dbReference type="SUPFAM" id="SSF103473">
    <property type="entry name" value="MFS general substrate transporter"/>
    <property type="match status" value="1"/>
</dbReference>
<evidence type="ECO:0000256" key="1">
    <source>
        <dbReference type="ARBA" id="ARBA00004141"/>
    </source>
</evidence>
<feature type="transmembrane region" description="Helical" evidence="7">
    <location>
        <begin position="83"/>
        <end position="108"/>
    </location>
</feature>
<sequence length="450" mass="48747">MESLHSVELESSDSHQKATSIKEPESVSNEYPHGFRLVLLVGAVMLTVFLTSLDQTIVGTAIPKITDDFRGLSQSSWGKAFKYFLLKSTFITSILLFEIGSLICGIAPNSIVLIVGRALAGVGGAGVSTGGTIVLAFSTEPEKRPLLMTFVGVSYTIASICGPVMGGVFTQRLTWRWCFYINLPLGGTALAILAIIFHTPPSAKPLKGSWKEKFLQMDPLGIALTMGCFGDYAMLPPRLLKRRALWAGCLFQLFFSGSYFILLYYIPLFFQSINEMGAIRSSLSNMPLFLACCFGIVTGGMTVTKTHQAAPFMVIGSALASATMGLVYMADAETSEGMWVVYQLLLGLVLAFPFQNAINIAHADADPEDVPTVSSTIYFLGGAFSTSAAQSAFVNRLVSSVITNAPELSPQQLIFTGATELRSVFPPSNFLVSCRRIWMVSKRHSRSLLV</sequence>
<feature type="transmembrane region" description="Helical" evidence="7">
    <location>
        <begin position="114"/>
        <end position="137"/>
    </location>
</feature>
<dbReference type="AlphaFoldDB" id="A0A9N9LFN1"/>
<evidence type="ECO:0000313" key="9">
    <source>
        <dbReference type="EMBL" id="CAG8970716.1"/>
    </source>
</evidence>
<dbReference type="Proteomes" id="UP000701801">
    <property type="component" value="Unassembled WGS sequence"/>
</dbReference>
<dbReference type="GO" id="GO:0005886">
    <property type="term" value="C:plasma membrane"/>
    <property type="evidence" value="ECO:0007669"/>
    <property type="project" value="TreeGrafter"/>
</dbReference>
<evidence type="ECO:0000256" key="3">
    <source>
        <dbReference type="ARBA" id="ARBA00022692"/>
    </source>
</evidence>
<dbReference type="PANTHER" id="PTHR23501:SF177">
    <property type="entry name" value="MAJOR FACILITATOR SUPERFAMILY (MFS) PROFILE DOMAIN-CONTAINING PROTEIN-RELATED"/>
    <property type="match status" value="1"/>
</dbReference>
<name>A0A9N9LFN1_9HELO</name>
<organism evidence="9 10">
    <name type="scientific">Hymenoscyphus albidus</name>
    <dbReference type="NCBI Taxonomy" id="595503"/>
    <lineage>
        <taxon>Eukaryota</taxon>
        <taxon>Fungi</taxon>
        <taxon>Dikarya</taxon>
        <taxon>Ascomycota</taxon>
        <taxon>Pezizomycotina</taxon>
        <taxon>Leotiomycetes</taxon>
        <taxon>Helotiales</taxon>
        <taxon>Helotiaceae</taxon>
        <taxon>Hymenoscyphus</taxon>
    </lineage>
</organism>
<dbReference type="GO" id="GO:0022857">
    <property type="term" value="F:transmembrane transporter activity"/>
    <property type="evidence" value="ECO:0007669"/>
    <property type="project" value="InterPro"/>
</dbReference>
<feature type="transmembrane region" description="Helical" evidence="7">
    <location>
        <begin position="310"/>
        <end position="330"/>
    </location>
</feature>
<dbReference type="Pfam" id="PF07690">
    <property type="entry name" value="MFS_1"/>
    <property type="match status" value="1"/>
</dbReference>
<comment type="subcellular location">
    <subcellularLocation>
        <location evidence="1">Membrane</location>
        <topology evidence="1">Multi-pass membrane protein</topology>
    </subcellularLocation>
</comment>
<gene>
    <name evidence="9" type="ORF">HYALB_00001497</name>
</gene>
<keyword evidence="4 7" id="KW-1133">Transmembrane helix</keyword>
<dbReference type="EMBL" id="CAJVRM010000002">
    <property type="protein sequence ID" value="CAG8970716.1"/>
    <property type="molecule type" value="Genomic_DNA"/>
</dbReference>
<evidence type="ECO:0000256" key="6">
    <source>
        <dbReference type="SAM" id="MobiDB-lite"/>
    </source>
</evidence>
<dbReference type="CDD" id="cd17502">
    <property type="entry name" value="MFS_Azr1_MDR_like"/>
    <property type="match status" value="1"/>
</dbReference>
<feature type="transmembrane region" description="Helical" evidence="7">
    <location>
        <begin position="37"/>
        <end position="62"/>
    </location>
</feature>
<evidence type="ECO:0000256" key="5">
    <source>
        <dbReference type="ARBA" id="ARBA00023136"/>
    </source>
</evidence>
<feature type="domain" description="Major facilitator superfamily (MFS) profile" evidence="8">
    <location>
        <begin position="1"/>
        <end position="450"/>
    </location>
</feature>
<evidence type="ECO:0000313" key="10">
    <source>
        <dbReference type="Proteomes" id="UP000701801"/>
    </source>
</evidence>
<dbReference type="PANTHER" id="PTHR23501">
    <property type="entry name" value="MAJOR FACILITATOR SUPERFAMILY"/>
    <property type="match status" value="1"/>
</dbReference>
<comment type="caution">
    <text evidence="9">The sequence shown here is derived from an EMBL/GenBank/DDBJ whole genome shotgun (WGS) entry which is preliminary data.</text>
</comment>
<keyword evidence="10" id="KW-1185">Reference proteome</keyword>
<dbReference type="InterPro" id="IPR020846">
    <property type="entry name" value="MFS_dom"/>
</dbReference>
<evidence type="ECO:0000259" key="8">
    <source>
        <dbReference type="PROSITE" id="PS50850"/>
    </source>
</evidence>
<evidence type="ECO:0000256" key="2">
    <source>
        <dbReference type="ARBA" id="ARBA00022448"/>
    </source>
</evidence>
<accession>A0A9N9LFN1</accession>